<dbReference type="FunFam" id="1.10.8.60:FF:000013">
    <property type="entry name" value="DNA polymerase III subunit gamma/tau"/>
    <property type="match status" value="1"/>
</dbReference>
<dbReference type="GO" id="GO:0009360">
    <property type="term" value="C:DNA polymerase III complex"/>
    <property type="evidence" value="ECO:0007669"/>
    <property type="project" value="InterPro"/>
</dbReference>
<dbReference type="CDD" id="cd18137">
    <property type="entry name" value="HLD_clamp_pol_III_gamma_tau"/>
    <property type="match status" value="1"/>
</dbReference>
<accession>A0A8J5F6K8</accession>
<evidence type="ECO:0000313" key="12">
    <source>
        <dbReference type="EMBL" id="KAG6479948.1"/>
    </source>
</evidence>
<organism evidence="12 13">
    <name type="scientific">Zingiber officinale</name>
    <name type="common">Ginger</name>
    <name type="synonym">Amomum zingiber</name>
    <dbReference type="NCBI Taxonomy" id="94328"/>
    <lineage>
        <taxon>Eukaryota</taxon>
        <taxon>Viridiplantae</taxon>
        <taxon>Streptophyta</taxon>
        <taxon>Embryophyta</taxon>
        <taxon>Tracheophyta</taxon>
        <taxon>Spermatophyta</taxon>
        <taxon>Magnoliopsida</taxon>
        <taxon>Liliopsida</taxon>
        <taxon>Zingiberales</taxon>
        <taxon>Zingiberaceae</taxon>
        <taxon>Zingiber</taxon>
    </lineage>
</organism>
<dbReference type="GO" id="GO:0003689">
    <property type="term" value="F:DNA clamp loader activity"/>
    <property type="evidence" value="ECO:0007669"/>
    <property type="project" value="TreeGrafter"/>
</dbReference>
<evidence type="ECO:0000259" key="11">
    <source>
        <dbReference type="Pfam" id="PF23007"/>
    </source>
</evidence>
<keyword evidence="13" id="KW-1185">Reference proteome</keyword>
<dbReference type="GO" id="GO:0006281">
    <property type="term" value="P:DNA repair"/>
    <property type="evidence" value="ECO:0007669"/>
    <property type="project" value="TreeGrafter"/>
</dbReference>
<comment type="similarity">
    <text evidence="1">Belongs to the DnaX/STICHEL family.</text>
</comment>
<feature type="domain" description="DNA polymerase III subunit gamma/tau helical lid" evidence="10">
    <location>
        <begin position="599"/>
        <end position="639"/>
    </location>
</feature>
<dbReference type="EMBL" id="JACMSC010000017">
    <property type="protein sequence ID" value="KAG6479948.1"/>
    <property type="molecule type" value="Genomic_DNA"/>
</dbReference>
<evidence type="ECO:0008006" key="14">
    <source>
        <dbReference type="Google" id="ProtNLM"/>
    </source>
</evidence>
<feature type="domain" description="DNA polymerase III gamma subunit" evidence="9">
    <location>
        <begin position="648"/>
        <end position="770"/>
    </location>
</feature>
<dbReference type="InterPro" id="IPR022754">
    <property type="entry name" value="DNA_pol_III_gamma-3"/>
</dbReference>
<dbReference type="SUPFAM" id="SSF48019">
    <property type="entry name" value="post-AAA+ oligomerization domain-like"/>
    <property type="match status" value="1"/>
</dbReference>
<dbReference type="InterPro" id="IPR054506">
    <property type="entry name" value="DnaA_N-like_STI"/>
</dbReference>
<dbReference type="GO" id="GO:0005524">
    <property type="term" value="F:ATP binding"/>
    <property type="evidence" value="ECO:0007669"/>
    <property type="project" value="UniProtKB-KW"/>
</dbReference>
<dbReference type="GO" id="GO:0006261">
    <property type="term" value="P:DNA-templated DNA replication"/>
    <property type="evidence" value="ECO:0007669"/>
    <property type="project" value="TreeGrafter"/>
</dbReference>
<evidence type="ECO:0000256" key="2">
    <source>
        <dbReference type="ARBA" id="ARBA00022723"/>
    </source>
</evidence>
<feature type="transmembrane region" description="Helical" evidence="8">
    <location>
        <begin position="909"/>
        <end position="928"/>
    </location>
</feature>
<feature type="coiled-coil region" evidence="7">
    <location>
        <begin position="727"/>
        <end position="757"/>
    </location>
</feature>
<protein>
    <recommendedName>
        <fullName evidence="14">AAA+ ATPase domain-containing protein</fullName>
    </recommendedName>
</protein>
<keyword evidence="6 7" id="KW-0175">Coiled coil</keyword>
<dbReference type="GO" id="GO:0003677">
    <property type="term" value="F:DNA binding"/>
    <property type="evidence" value="ECO:0007669"/>
    <property type="project" value="InterPro"/>
</dbReference>
<comment type="caution">
    <text evidence="12">The sequence shown here is derived from an EMBL/GenBank/DDBJ whole genome shotgun (WGS) entry which is preliminary data.</text>
</comment>
<dbReference type="InterPro" id="IPR027417">
    <property type="entry name" value="P-loop_NTPase"/>
</dbReference>
<dbReference type="NCBIfam" id="TIGR02397">
    <property type="entry name" value="dnaX_nterm"/>
    <property type="match status" value="1"/>
</dbReference>
<dbReference type="SUPFAM" id="SSF52540">
    <property type="entry name" value="P-loop containing nucleoside triphosphate hydrolases"/>
    <property type="match status" value="1"/>
</dbReference>
<sequence length="1200" mass="133565">MVETCVGPSELHLKKELTALQKAHFLRDPETCSSWRSPVSSNSVIATSNLNSKTRIIGDLSGKTSDGVSLEMLNKGEAKSNKIYLHNWKHQSTRSIDDGVKLIEEDKQLSVMETSEDNLTNYHVLDPNSNAYPECLASINKVTGTNLDSLCRRTNRTSRQSSKARKGVDNHAAISKLLDIRSTSLAFVNSAEQSDDTENCNSEDLPQLKHALSRWTVHCSRSASPLFSDSGFGNLSYSSKISRMMRRQESSSCTPASTNSYHKFGTQNPSVVDSCDSTAASCDGVELDHPNLPNDQGCGMNCCWSKRTKYRGIGGLNSPSLSDTLKRKGSKILCGRKRSSGYSEPKRTSKCSQGLPLLTNSCDGGTYSDTTSDELSTNLGELDLEAVSRLDGTRWSTCKSQDALESTRLGESDLEIKDKSGLSHKYQPRSFNEIIGQNIVVHSLNNAILLGRISPAYLFHGPRGTGKTSVARIFSAALNCLSNEDKKPCWLCSECTAFSSKSRTTMHEVNSTSKKKLDKLRYLLENISLSRSTSHYKIFVFDDYHMMFQKIWSSFMKYLEEPLPRVVFIFCTTNMMNMPHSIISRCQKYLFSKVKDEGITCRLRNICEQEHLDAEPEAMNLIALNSGGSPRDAESMLDQLSLLGKTITTTLVNDLVGVVSDDKLLDLLEIAMSSDNAETVKRSRELLDSGVDPTALMAQLAGLIMDIIAGTYKLNNLQIHDTKLGKYSLTEAELDRLKQALKILSAAEKQLQHSNERSTWFTAALLRLGDRQSLERIQFSDNNNQSIRSSDGMISDMVYSSRFCKDRRSLDGAMIDTRHANEATSVKLYGYGSLDELDVTWRRCIDQCHSKTLKKLLNGHGKLVSITDNEDIPFCTAILYIAGLYSTIEIVFCSYVVDIHYMSVVHKHVFGWLVLLACVRILVVLVSFEDDKIKTRAERFLSSITNSFEMVLKHNVEVRLDLLTKNNVEEIKTFSESPAGNSLQKDLSNKVELNTTSDLANKQRHKPCLPVNSSRYSDMLQAAEKSETHEVIAECRIPTIPMSFKEGKEESAQLCQRATADEQRLESAWLQAAEKYTPEFIGHSKPEKNQVLPQNGVICQNNIQSLIALDAASKTRIDELNHEINCLKVCDVGSSHKEQTGATNRCAFSPSVLHRENQLRLQFPLATALKLFDCVSGIVNQDPDATDSSVGELKKATGKR</sequence>
<evidence type="ECO:0000259" key="10">
    <source>
        <dbReference type="Pfam" id="PF22608"/>
    </source>
</evidence>
<dbReference type="AlphaFoldDB" id="A0A8J5F6K8"/>
<dbReference type="PANTHER" id="PTHR11669">
    <property type="entry name" value="REPLICATION FACTOR C / DNA POLYMERASE III GAMMA-TAU SUBUNIT"/>
    <property type="match status" value="1"/>
</dbReference>
<keyword evidence="8" id="KW-1133">Transmembrane helix</keyword>
<evidence type="ECO:0000256" key="3">
    <source>
        <dbReference type="ARBA" id="ARBA00022741"/>
    </source>
</evidence>
<keyword evidence="5" id="KW-0067">ATP-binding</keyword>
<evidence type="ECO:0000256" key="5">
    <source>
        <dbReference type="ARBA" id="ARBA00022840"/>
    </source>
</evidence>
<feature type="domain" description="STICHEL DnaA-N-like alpha-beta" evidence="11">
    <location>
        <begin position="920"/>
        <end position="962"/>
    </location>
</feature>
<dbReference type="PANTHER" id="PTHR11669:SF63">
    <property type="entry name" value="PROTEIN STICHEL"/>
    <property type="match status" value="1"/>
</dbReference>
<dbReference type="Gene3D" id="1.20.272.10">
    <property type="match status" value="1"/>
</dbReference>
<dbReference type="Pfam" id="PF23007">
    <property type="entry name" value="DnaA_N-like_STI"/>
    <property type="match status" value="2"/>
</dbReference>
<dbReference type="InterPro" id="IPR012763">
    <property type="entry name" value="DNA_pol_III_sug/sutau_N"/>
</dbReference>
<evidence type="ECO:0000313" key="13">
    <source>
        <dbReference type="Proteomes" id="UP000734854"/>
    </source>
</evidence>
<feature type="transmembrane region" description="Helical" evidence="8">
    <location>
        <begin position="877"/>
        <end position="897"/>
    </location>
</feature>
<keyword evidence="8" id="KW-0812">Transmembrane</keyword>
<keyword evidence="8" id="KW-0472">Membrane</keyword>
<dbReference type="InterPro" id="IPR050238">
    <property type="entry name" value="DNA_Rep/Repair_Clamp_Loader"/>
</dbReference>
<proteinExistence type="inferred from homology"/>
<evidence type="ECO:0000256" key="8">
    <source>
        <dbReference type="SAM" id="Phobius"/>
    </source>
</evidence>
<dbReference type="Pfam" id="PF12169">
    <property type="entry name" value="DNA_pol3_gamma3"/>
    <property type="match status" value="1"/>
</dbReference>
<dbReference type="GO" id="GO:0046872">
    <property type="term" value="F:metal ion binding"/>
    <property type="evidence" value="ECO:0007669"/>
    <property type="project" value="UniProtKB-KW"/>
</dbReference>
<evidence type="ECO:0000256" key="6">
    <source>
        <dbReference type="ARBA" id="ARBA00023054"/>
    </source>
</evidence>
<dbReference type="Pfam" id="PF13177">
    <property type="entry name" value="DNA_pol3_delta2"/>
    <property type="match status" value="1"/>
</dbReference>
<gene>
    <name evidence="12" type="ORF">ZIOFF_063425</name>
</gene>
<evidence type="ECO:0000256" key="7">
    <source>
        <dbReference type="SAM" id="Coils"/>
    </source>
</evidence>
<name>A0A8J5F6K8_ZINOF</name>
<dbReference type="GO" id="GO:0005663">
    <property type="term" value="C:DNA replication factor C complex"/>
    <property type="evidence" value="ECO:0007669"/>
    <property type="project" value="TreeGrafter"/>
</dbReference>
<dbReference type="Gene3D" id="3.40.50.300">
    <property type="entry name" value="P-loop containing nucleotide triphosphate hydrolases"/>
    <property type="match status" value="1"/>
</dbReference>
<evidence type="ECO:0000256" key="4">
    <source>
        <dbReference type="ARBA" id="ARBA00022833"/>
    </source>
</evidence>
<dbReference type="InterPro" id="IPR008921">
    <property type="entry name" value="DNA_pol3_clamp-load_cplx_C"/>
</dbReference>
<dbReference type="Proteomes" id="UP000734854">
    <property type="component" value="Unassembled WGS sequence"/>
</dbReference>
<dbReference type="GO" id="GO:0003887">
    <property type="term" value="F:DNA-directed DNA polymerase activity"/>
    <property type="evidence" value="ECO:0007669"/>
    <property type="project" value="InterPro"/>
</dbReference>
<evidence type="ECO:0000256" key="1">
    <source>
        <dbReference type="ARBA" id="ARBA00006360"/>
    </source>
</evidence>
<reference evidence="12 13" key="1">
    <citation type="submission" date="2020-08" db="EMBL/GenBank/DDBJ databases">
        <title>Plant Genome Project.</title>
        <authorList>
            <person name="Zhang R.-G."/>
        </authorList>
    </citation>
    <scope>NUCLEOTIDE SEQUENCE [LARGE SCALE GENOMIC DNA]</scope>
    <source>
        <tissue evidence="12">Rhizome</tissue>
    </source>
</reference>
<evidence type="ECO:0000259" key="9">
    <source>
        <dbReference type="Pfam" id="PF12169"/>
    </source>
</evidence>
<keyword evidence="2" id="KW-0479">Metal-binding</keyword>
<dbReference type="Pfam" id="PF22608">
    <property type="entry name" value="DNAX_ATPase_lid"/>
    <property type="match status" value="1"/>
</dbReference>
<dbReference type="Gene3D" id="1.10.8.60">
    <property type="match status" value="1"/>
</dbReference>
<keyword evidence="3" id="KW-0547">Nucleotide-binding</keyword>
<feature type="domain" description="STICHEL DnaA-N-like alpha-beta" evidence="11">
    <location>
        <begin position="835"/>
        <end position="871"/>
    </location>
</feature>
<dbReference type="InterPro" id="IPR045085">
    <property type="entry name" value="HLD_clamp_pol_III_gamma_tau"/>
</dbReference>
<keyword evidence="4" id="KW-0862">Zinc</keyword>